<feature type="domain" description="RING-type" evidence="2">
    <location>
        <begin position="118"/>
        <end position="152"/>
    </location>
</feature>
<dbReference type="EMBL" id="JAUIZM010000010">
    <property type="protein sequence ID" value="KAK1360684.1"/>
    <property type="molecule type" value="Genomic_DNA"/>
</dbReference>
<accession>A0AAD8H589</accession>
<evidence type="ECO:0000313" key="3">
    <source>
        <dbReference type="EMBL" id="KAK1360684.1"/>
    </source>
</evidence>
<comment type="caution">
    <text evidence="3">The sequence shown here is derived from an EMBL/GenBank/DDBJ whole genome shotgun (WGS) entry which is preliminary data.</text>
</comment>
<dbReference type="Pfam" id="PF13920">
    <property type="entry name" value="zf-C3HC4_3"/>
    <property type="match status" value="1"/>
</dbReference>
<dbReference type="InterPro" id="IPR013083">
    <property type="entry name" value="Znf_RING/FYVE/PHD"/>
</dbReference>
<keyword evidence="1" id="KW-0862">Zinc</keyword>
<dbReference type="PROSITE" id="PS50089">
    <property type="entry name" value="ZF_RING_2"/>
    <property type="match status" value="1"/>
</dbReference>
<reference evidence="3" key="2">
    <citation type="submission" date="2023-05" db="EMBL/GenBank/DDBJ databases">
        <authorList>
            <person name="Schelkunov M.I."/>
        </authorList>
    </citation>
    <scope>NUCLEOTIDE SEQUENCE</scope>
    <source>
        <strain evidence="3">Hsosn_3</strain>
        <tissue evidence="3">Leaf</tissue>
    </source>
</reference>
<organism evidence="3 4">
    <name type="scientific">Heracleum sosnowskyi</name>
    <dbReference type="NCBI Taxonomy" id="360622"/>
    <lineage>
        <taxon>Eukaryota</taxon>
        <taxon>Viridiplantae</taxon>
        <taxon>Streptophyta</taxon>
        <taxon>Embryophyta</taxon>
        <taxon>Tracheophyta</taxon>
        <taxon>Spermatophyta</taxon>
        <taxon>Magnoliopsida</taxon>
        <taxon>eudicotyledons</taxon>
        <taxon>Gunneridae</taxon>
        <taxon>Pentapetalae</taxon>
        <taxon>asterids</taxon>
        <taxon>campanulids</taxon>
        <taxon>Apiales</taxon>
        <taxon>Apiaceae</taxon>
        <taxon>Apioideae</taxon>
        <taxon>apioid superclade</taxon>
        <taxon>Tordylieae</taxon>
        <taxon>Tordyliinae</taxon>
        <taxon>Heracleum</taxon>
    </lineage>
</organism>
<dbReference type="PANTHER" id="PTHR37261:SF1">
    <property type="entry name" value="40S RIBOSOMAL PROTEIN S27"/>
    <property type="match status" value="1"/>
</dbReference>
<dbReference type="PANTHER" id="PTHR37261">
    <property type="entry name" value="40S RIBOSOMAL PROTEIN S27"/>
    <property type="match status" value="1"/>
</dbReference>
<keyword evidence="4" id="KW-1185">Reference proteome</keyword>
<keyword evidence="1" id="KW-0479">Metal-binding</keyword>
<dbReference type="InterPro" id="IPR001841">
    <property type="entry name" value="Znf_RING"/>
</dbReference>
<name>A0AAD8H589_9APIA</name>
<evidence type="ECO:0000313" key="4">
    <source>
        <dbReference type="Proteomes" id="UP001237642"/>
    </source>
</evidence>
<dbReference type="Proteomes" id="UP001237642">
    <property type="component" value="Unassembled WGS sequence"/>
</dbReference>
<gene>
    <name evidence="3" type="ORF">POM88_045158</name>
</gene>
<keyword evidence="1" id="KW-0863">Zinc-finger</keyword>
<evidence type="ECO:0000259" key="2">
    <source>
        <dbReference type="PROSITE" id="PS50089"/>
    </source>
</evidence>
<sequence length="164" mass="18492">MHSFTSNWKIASGSFDDSVSFESSESPIDVDGIDFVKKPPLVLTPSESDSSPCEITLTFMQKHEIRQVYVRSTTLVEDDLLHESNHVEAAIESTKESDRDYNEKKSPSSATEEDWVECRVCLTNEVDIVIIPCGHVLCRRCSSAITQCPFCRLQVSKTVKIYRP</sequence>
<proteinExistence type="predicted"/>
<dbReference type="Gene3D" id="3.30.40.10">
    <property type="entry name" value="Zinc/RING finger domain, C3HC4 (zinc finger)"/>
    <property type="match status" value="1"/>
</dbReference>
<protein>
    <recommendedName>
        <fullName evidence="2">RING-type domain-containing protein</fullName>
    </recommendedName>
</protein>
<dbReference type="GO" id="GO:0008270">
    <property type="term" value="F:zinc ion binding"/>
    <property type="evidence" value="ECO:0007669"/>
    <property type="project" value="UniProtKB-KW"/>
</dbReference>
<dbReference type="SMART" id="SM00184">
    <property type="entry name" value="RING"/>
    <property type="match status" value="1"/>
</dbReference>
<reference evidence="3" key="1">
    <citation type="submission" date="2023-02" db="EMBL/GenBank/DDBJ databases">
        <title>Genome of toxic invasive species Heracleum sosnowskyi carries increased number of genes despite the absence of recent whole-genome duplications.</title>
        <authorList>
            <person name="Schelkunov M."/>
            <person name="Shtratnikova V."/>
            <person name="Makarenko M."/>
            <person name="Klepikova A."/>
            <person name="Omelchenko D."/>
            <person name="Novikova G."/>
            <person name="Obukhova E."/>
            <person name="Bogdanov V."/>
            <person name="Penin A."/>
            <person name="Logacheva M."/>
        </authorList>
    </citation>
    <scope>NUCLEOTIDE SEQUENCE</scope>
    <source>
        <strain evidence="3">Hsosn_3</strain>
        <tissue evidence="3">Leaf</tissue>
    </source>
</reference>
<evidence type="ECO:0000256" key="1">
    <source>
        <dbReference type="PROSITE-ProRule" id="PRU00175"/>
    </source>
</evidence>
<dbReference type="SUPFAM" id="SSF57850">
    <property type="entry name" value="RING/U-box"/>
    <property type="match status" value="1"/>
</dbReference>
<dbReference type="AlphaFoldDB" id="A0AAD8H589"/>